<dbReference type="SUPFAM" id="SSF50022">
    <property type="entry name" value="ISP domain"/>
    <property type="match status" value="1"/>
</dbReference>
<dbReference type="CDD" id="cd03467">
    <property type="entry name" value="Rieske"/>
    <property type="match status" value="1"/>
</dbReference>
<keyword evidence="4" id="KW-0411">Iron-sulfur</keyword>
<accession>A0ABW5GUL5</accession>
<proteinExistence type="predicted"/>
<dbReference type="InterPro" id="IPR036922">
    <property type="entry name" value="Rieske_2Fe-2S_sf"/>
</dbReference>
<evidence type="ECO:0000256" key="1">
    <source>
        <dbReference type="ARBA" id="ARBA00022714"/>
    </source>
</evidence>
<dbReference type="PROSITE" id="PS51296">
    <property type="entry name" value="RIESKE"/>
    <property type="match status" value="1"/>
</dbReference>
<evidence type="ECO:0000259" key="5">
    <source>
        <dbReference type="PROSITE" id="PS51296"/>
    </source>
</evidence>
<keyword evidence="1" id="KW-0001">2Fe-2S</keyword>
<evidence type="ECO:0000313" key="6">
    <source>
        <dbReference type="EMBL" id="MFD2464449.1"/>
    </source>
</evidence>
<dbReference type="RefSeq" id="WP_345385513.1">
    <property type="nucleotide sequence ID" value="NZ_BAABHG010000001.1"/>
</dbReference>
<evidence type="ECO:0000313" key="7">
    <source>
        <dbReference type="Proteomes" id="UP001597419"/>
    </source>
</evidence>
<organism evidence="6 7">
    <name type="scientific">Amycolatopsis samaneae</name>
    <dbReference type="NCBI Taxonomy" id="664691"/>
    <lineage>
        <taxon>Bacteria</taxon>
        <taxon>Bacillati</taxon>
        <taxon>Actinomycetota</taxon>
        <taxon>Actinomycetes</taxon>
        <taxon>Pseudonocardiales</taxon>
        <taxon>Pseudonocardiaceae</taxon>
        <taxon>Amycolatopsis</taxon>
    </lineage>
</organism>
<dbReference type="Gene3D" id="2.102.10.10">
    <property type="entry name" value="Rieske [2Fe-2S] iron-sulphur domain"/>
    <property type="match status" value="1"/>
</dbReference>
<reference evidence="7" key="1">
    <citation type="journal article" date="2019" name="Int. J. Syst. Evol. Microbiol.">
        <title>The Global Catalogue of Microorganisms (GCM) 10K type strain sequencing project: providing services to taxonomists for standard genome sequencing and annotation.</title>
        <authorList>
            <consortium name="The Broad Institute Genomics Platform"/>
            <consortium name="The Broad Institute Genome Sequencing Center for Infectious Disease"/>
            <person name="Wu L."/>
            <person name="Ma J."/>
        </authorList>
    </citation>
    <scope>NUCLEOTIDE SEQUENCE [LARGE SCALE GENOMIC DNA]</scope>
    <source>
        <strain evidence="7">CGMCC 4.7643</strain>
    </source>
</reference>
<dbReference type="Proteomes" id="UP001597419">
    <property type="component" value="Unassembled WGS sequence"/>
</dbReference>
<gene>
    <name evidence="6" type="ORF">ACFSYJ_37940</name>
</gene>
<evidence type="ECO:0000256" key="3">
    <source>
        <dbReference type="ARBA" id="ARBA00023004"/>
    </source>
</evidence>
<protein>
    <submittedName>
        <fullName evidence="6">Ubiquinol-cytochrome c reductase iron-sulfur subunit</fullName>
    </submittedName>
</protein>
<evidence type="ECO:0000256" key="2">
    <source>
        <dbReference type="ARBA" id="ARBA00022723"/>
    </source>
</evidence>
<name>A0ABW5GUL5_9PSEU</name>
<keyword evidence="7" id="KW-1185">Reference proteome</keyword>
<keyword evidence="3" id="KW-0408">Iron</keyword>
<dbReference type="EMBL" id="JBHUKU010000026">
    <property type="protein sequence ID" value="MFD2464449.1"/>
    <property type="molecule type" value="Genomic_DNA"/>
</dbReference>
<dbReference type="Pfam" id="PF00355">
    <property type="entry name" value="Rieske"/>
    <property type="match status" value="1"/>
</dbReference>
<feature type="domain" description="Rieske" evidence="5">
    <location>
        <begin position="125"/>
        <end position="221"/>
    </location>
</feature>
<dbReference type="InterPro" id="IPR017941">
    <property type="entry name" value="Rieske_2Fe-2S"/>
</dbReference>
<sequence length="228" mass="24289">MSSRGVRRYVKDLLRQRRPRRFEAGPADEAELRVAVELRAARTGSGAPSEEFVAGLHRRLAAELGDAASAPRGGNRRRFVRITSAAAAAAAVGAGADHLLTSGGEQVAQPPPPDRTLRPEHGEWRAVVAGKDLPEGGVRPFDFGSVAGFVERADGRVRAVSATCTHLGCRLALDAPARRLNCPCHRTAFAVDGAVLFHQLPVTPPPLPRLEVRESAGVVEVLVPPQET</sequence>
<comment type="caution">
    <text evidence="6">The sequence shown here is derived from an EMBL/GenBank/DDBJ whole genome shotgun (WGS) entry which is preliminary data.</text>
</comment>
<keyword evidence="2" id="KW-0479">Metal-binding</keyword>
<evidence type="ECO:0000256" key="4">
    <source>
        <dbReference type="ARBA" id="ARBA00023014"/>
    </source>
</evidence>